<dbReference type="STRING" id="29332.AWH48_00770"/>
<dbReference type="AlphaFoldDB" id="A0A177L5T6"/>
<reference evidence="1 2" key="1">
    <citation type="submission" date="2016-01" db="EMBL/GenBank/DDBJ databases">
        <title>Investigation of taxonomic status of Bacillus aminovorans.</title>
        <authorList>
            <person name="Verma A."/>
            <person name="Pal Y."/>
            <person name="Krishnamurthi S."/>
        </authorList>
    </citation>
    <scope>NUCLEOTIDE SEQUENCE [LARGE SCALE GENOMIC DNA]</scope>
    <source>
        <strain evidence="1 2">DSM 1314</strain>
    </source>
</reference>
<organism evidence="1 2">
    <name type="scientific">Domibacillus aminovorans</name>
    <dbReference type="NCBI Taxonomy" id="29332"/>
    <lineage>
        <taxon>Bacteria</taxon>
        <taxon>Bacillati</taxon>
        <taxon>Bacillota</taxon>
        <taxon>Bacilli</taxon>
        <taxon>Bacillales</taxon>
        <taxon>Bacillaceae</taxon>
        <taxon>Domibacillus</taxon>
    </lineage>
</organism>
<dbReference type="Proteomes" id="UP000076935">
    <property type="component" value="Unassembled WGS sequence"/>
</dbReference>
<sequence length="129" mass="14551">MQNKKVSLDLSRSGLIFLFLNLELLQSTKKSKNGLGYLIEDTVMDSFSVTPAFYKNVNTTFIRKTNSKVSLKMVEEMKTAAPFWNAHVAKDLVYSVYPTADEHRVNNVTKNAERFSKGSSFVCFSLNPA</sequence>
<evidence type="ECO:0000313" key="2">
    <source>
        <dbReference type="Proteomes" id="UP000076935"/>
    </source>
</evidence>
<name>A0A177L5T6_9BACI</name>
<evidence type="ECO:0000313" key="1">
    <source>
        <dbReference type="EMBL" id="OAH60662.1"/>
    </source>
</evidence>
<proteinExistence type="predicted"/>
<accession>A0A177L5T6</accession>
<keyword evidence="2" id="KW-1185">Reference proteome</keyword>
<gene>
    <name evidence="1" type="ORF">AWH49_02625</name>
</gene>
<comment type="caution">
    <text evidence="1">The sequence shown here is derived from an EMBL/GenBank/DDBJ whole genome shotgun (WGS) entry which is preliminary data.</text>
</comment>
<protein>
    <submittedName>
        <fullName evidence="1">Uncharacterized protein</fullName>
    </submittedName>
</protein>
<dbReference type="EMBL" id="LQWY01000034">
    <property type="protein sequence ID" value="OAH60662.1"/>
    <property type="molecule type" value="Genomic_DNA"/>
</dbReference>